<feature type="coiled-coil region" evidence="1">
    <location>
        <begin position="494"/>
        <end position="538"/>
    </location>
</feature>
<keyword evidence="1" id="KW-0175">Coiled coil</keyword>
<dbReference type="KEGG" id="cyj:Cyan7822_3773"/>
<dbReference type="HOGENOM" id="CLU_019818_0_0_3"/>
<name>E0UI56_GLOV7</name>
<dbReference type="eggNOG" id="COG1196">
    <property type="taxonomic scope" value="Bacteria"/>
</dbReference>
<evidence type="ECO:0000313" key="3">
    <source>
        <dbReference type="EMBL" id="ADN15708.1"/>
    </source>
</evidence>
<feature type="region of interest" description="Disordered" evidence="2">
    <location>
        <begin position="121"/>
        <end position="144"/>
    </location>
</feature>
<dbReference type="RefSeq" id="WP_013323776.1">
    <property type="nucleotide sequence ID" value="NC_014501.1"/>
</dbReference>
<feature type="compositionally biased region" description="Basic and acidic residues" evidence="2">
    <location>
        <begin position="131"/>
        <end position="144"/>
    </location>
</feature>
<dbReference type="InterPro" id="IPR011250">
    <property type="entry name" value="OMP/PagP_B-barrel"/>
</dbReference>
<gene>
    <name evidence="3" type="ordered locus">Cyan7822_3773</name>
</gene>
<organism evidence="3 4">
    <name type="scientific">Gloeothece verrucosa (strain PCC 7822)</name>
    <name type="common">Cyanothece sp. (strain PCC 7822)</name>
    <dbReference type="NCBI Taxonomy" id="497965"/>
    <lineage>
        <taxon>Bacteria</taxon>
        <taxon>Bacillati</taxon>
        <taxon>Cyanobacteriota</taxon>
        <taxon>Cyanophyceae</taxon>
        <taxon>Oscillatoriophycideae</taxon>
        <taxon>Chroococcales</taxon>
        <taxon>Aphanothecaceae</taxon>
        <taxon>Gloeothece</taxon>
        <taxon>Gloeothece verrucosa</taxon>
    </lineage>
</organism>
<keyword evidence="4" id="KW-1185">Reference proteome</keyword>
<reference evidence="4" key="1">
    <citation type="journal article" date="2011" name="MBio">
        <title>Novel metabolic attributes of the genus Cyanothece, comprising a group of unicellular nitrogen-fixing Cyanobacteria.</title>
        <authorList>
            <person name="Bandyopadhyay A."/>
            <person name="Elvitigala T."/>
            <person name="Welsh E."/>
            <person name="Stockel J."/>
            <person name="Liberton M."/>
            <person name="Min H."/>
            <person name="Sherman L.A."/>
            <person name="Pakrasi H.B."/>
        </authorList>
    </citation>
    <scope>NUCLEOTIDE SEQUENCE [LARGE SCALE GENOMIC DNA]</scope>
    <source>
        <strain evidence="4">PCC 7822</strain>
    </source>
</reference>
<evidence type="ECO:0000256" key="1">
    <source>
        <dbReference type="SAM" id="Coils"/>
    </source>
</evidence>
<dbReference type="AlphaFoldDB" id="E0UI56"/>
<dbReference type="EMBL" id="CP002198">
    <property type="protein sequence ID" value="ADN15708.1"/>
    <property type="molecule type" value="Genomic_DNA"/>
</dbReference>
<protein>
    <submittedName>
        <fullName evidence="3">Chromosome segregation ATPase-like protein</fullName>
    </submittedName>
</protein>
<evidence type="ECO:0000256" key="2">
    <source>
        <dbReference type="SAM" id="MobiDB-lite"/>
    </source>
</evidence>
<sequence length="760" mass="86950">MNKRLQPLIYLIPWFCGGLAFTSSYLLTANALANPIEITPSGERNRHSISEFPFEQDKDENLKLTTFSKPLLQIENSNSCRNFTLIEEEPLSANSSCAADLAGVSSISEYNFATLQTLITQESTPNNIPESPKKTEQDKPEKEKDKWHFSFQPYATIPVTAYGTATARGRTVSYSLSLGELLDDLRMTASGRVEAWKGRLGFIMDGYYVSLKGVDSMARTRSRVPNTINAINFLLSKDVNTNLQKIANSLDKNVDNLQKLQTLQQSDAIQNLEQTVQNFKATAGADAQALRELEQKIQTIKQTASIDAEALRELEQKYQNFKATVSQDAEALRELDQKYQNFKATVSQDAEDLRELKQKVQNFQDTVAQDAETLREIQEKIDNFKDIVGQDGERFKALIFNLQQVEGINLDRQELKELITLNNQDRQRFPIQPELNERLQQFATRLDNLGQLQQNLISSKEGLEQASQKIDELKTLQQDIFSLNNRDIQRFNTKEKLETKLQNIITKIEDLQQLQQDLIASRERLEQASQQIQKLRALQDSGTLQQLDTEIQNAKTVLDQNIEYLNKLKQFQENREVQQLASNSETELQFDQGIYDFALSYNLGDLPMYEHLDKPSNQTFPRIWFQPIAGVRLNDINIKIDETINLKLSSSLIKFEGTFQETFQQGRTWFDPLVGGKLGVQISEPLTLWVRGDYAGFGLAGDTDYSWNVFFGVDWWIRRHLSLQLAYRFYEINYRVGSGNNAYGYSQNLNGPFISATFHF</sequence>
<dbReference type="Gene3D" id="2.40.160.20">
    <property type="match status" value="1"/>
</dbReference>
<dbReference type="OrthoDB" id="439102at2"/>
<accession>E0UI56</accession>
<proteinExistence type="predicted"/>
<dbReference type="SUPFAM" id="SSF56925">
    <property type="entry name" value="OMPA-like"/>
    <property type="match status" value="1"/>
</dbReference>
<feature type="coiled-coil region" evidence="1">
    <location>
        <begin position="311"/>
        <end position="373"/>
    </location>
</feature>
<dbReference type="Gene3D" id="1.20.120.20">
    <property type="entry name" value="Apolipoprotein"/>
    <property type="match status" value="1"/>
</dbReference>
<dbReference type="STRING" id="497965.Cyan7822_3773"/>
<evidence type="ECO:0000313" key="4">
    <source>
        <dbReference type="Proteomes" id="UP000008206"/>
    </source>
</evidence>
<dbReference type="Proteomes" id="UP000008206">
    <property type="component" value="Chromosome"/>
</dbReference>